<protein>
    <submittedName>
        <fullName evidence="2">YjbH domain-containing protein</fullName>
    </submittedName>
</protein>
<name>A0AB39XBC7_9GAMM</name>
<evidence type="ECO:0000256" key="1">
    <source>
        <dbReference type="SAM" id="SignalP"/>
    </source>
</evidence>
<dbReference type="AlphaFoldDB" id="A0AB39XBC7"/>
<dbReference type="Pfam" id="PF06082">
    <property type="entry name" value="YjbH"/>
    <property type="match status" value="1"/>
</dbReference>
<evidence type="ECO:0000313" key="2">
    <source>
        <dbReference type="EMBL" id="XDV10082.1"/>
    </source>
</evidence>
<gene>
    <name evidence="2" type="ORF">AB8S08_02440</name>
</gene>
<proteinExistence type="predicted"/>
<dbReference type="EMBL" id="CP165718">
    <property type="protein sequence ID" value="XDV10082.1"/>
    <property type="molecule type" value="Genomic_DNA"/>
</dbReference>
<reference evidence="2" key="1">
    <citation type="submission" date="2024-07" db="EMBL/GenBank/DDBJ databases">
        <title>Whole genome sequence of bacterial strains from algal surface.</title>
        <authorList>
            <person name="Kumar P."/>
        </authorList>
    </citation>
    <scope>NUCLEOTIDE SEQUENCE</scope>
    <source>
        <strain evidence="2">PP-1MA</strain>
    </source>
</reference>
<feature type="chain" id="PRO_5044347753" evidence="1">
    <location>
        <begin position="32"/>
        <end position="716"/>
    </location>
</feature>
<dbReference type="SUPFAM" id="SSF56935">
    <property type="entry name" value="Porins"/>
    <property type="match status" value="1"/>
</dbReference>
<accession>A0AB39XBC7</accession>
<dbReference type="InterPro" id="IPR010344">
    <property type="entry name" value="YbjH"/>
</dbReference>
<organism evidence="2">
    <name type="scientific">Pseudidiomarina sp. PP-1MA</name>
    <dbReference type="NCBI Taxonomy" id="3237706"/>
    <lineage>
        <taxon>Bacteria</taxon>
        <taxon>Pseudomonadati</taxon>
        <taxon>Pseudomonadota</taxon>
        <taxon>Gammaproteobacteria</taxon>
        <taxon>Alteromonadales</taxon>
        <taxon>Idiomarinaceae</taxon>
        <taxon>Pseudidiomarina</taxon>
    </lineage>
</organism>
<feature type="signal peptide" evidence="1">
    <location>
        <begin position="1"/>
        <end position="31"/>
    </location>
</feature>
<sequence length="716" mass="79539">MPSTKPAKPAKLALAITLALASLVTASQAQADIIDGPLAQSDFGGVGLLQTPTARMNPYGELSINYSDADEYRRTAVSLQLFPWLTATARYTDIRYQLYSGDSNFSGDQTLKDKGFDAKVLLLQEGKYLPQLALGLQDVGGTGIFAGEYLVANKRFSTSELGSFDVSLGMGWGYLGRRDNISNPFCEIADRMCERPRGTSGSGGKFEVDKWFRGPAALFGGVQYYTPIDGLSLMAEYDPNDYQLDNAGRDIDVDSPWNLGAHYAYNDNVSFKLGYERGNTVTFGVTFNYNFNKAYQPKIEPAKRIAKSDNTTPASINEVDYQKLANDLLTESGWKLAEGTGAHDNESANVNANANATNKTNSIELIATQTRFRDTDEAVDRAARILADSMPESLTEYRITEYDGNLGKATHVINAEAYKAAYRGERMLADTDNAIRTTSATPSQQQVSFKQDKFSWSIEPDLDQSFGGAESFYLYQLSLKASANYQFNDALQLSGKMGINLANSYDKFNYLLDSQGATLPRVRTRIREYAINQEVWLEHLSARYTEQLGRNLYGQVYGGYLERMFGGVGAEVLKQAPNSNWAFGFDVNYVKQRDPYKDLGFDDYDVLTGHASVYWDTPYIPNTTLIARAGRFLAKDEGVHLELQHEFDSGVIAGAFAAFTNVSDEEYGEGSFTKGFYLSIPFDLFFVRNTKARGSLGWMPILRDGGQMLRRPHLYR</sequence>
<keyword evidence="1" id="KW-0732">Signal</keyword>
<dbReference type="RefSeq" id="WP_369743373.1">
    <property type="nucleotide sequence ID" value="NZ_CP165718.1"/>
</dbReference>